<accession>A0A166BAM6</accession>
<keyword evidence="3" id="KW-1185">Reference proteome</keyword>
<sequence length="278" mass="30198">MSTCQGLLEDQDISGVGVRVTFYAQSILIVLASALPDADITGSYWALTLTTFSLLISALIEATKSNLSLYNAMLVSYLCTLHVIASGSLLIMLAVFRVSSRANTIRMGLAAILQSIGSAAFGFYIWHGAKTFGSQPECNADTKLIFFGKSESATQHGRQIAIVCLVWILGTSLITSLAGFLRKKIDGPPTWENIPIPPRRIIGSLLGVVFFLVFWLYIVITVELTIQRNPVIHGPAEFGFGQVFPLISISIPLYAMLSGILNLPKVTIDWRAVWGAIS</sequence>
<feature type="transmembrane region" description="Helical" evidence="1">
    <location>
        <begin position="72"/>
        <end position="96"/>
    </location>
</feature>
<keyword evidence="1" id="KW-0472">Membrane</keyword>
<dbReference type="EMBL" id="KV417647">
    <property type="protein sequence ID" value="KZP12447.1"/>
    <property type="molecule type" value="Genomic_DNA"/>
</dbReference>
<feature type="transmembrane region" description="Helical" evidence="1">
    <location>
        <begin position="201"/>
        <end position="220"/>
    </location>
</feature>
<dbReference type="AlphaFoldDB" id="A0A166BAM6"/>
<feature type="transmembrane region" description="Helical" evidence="1">
    <location>
        <begin position="16"/>
        <end position="35"/>
    </location>
</feature>
<protein>
    <submittedName>
        <fullName evidence="2">Uncharacterized protein</fullName>
    </submittedName>
</protein>
<name>A0A166BAM6_9AGAM</name>
<evidence type="ECO:0000256" key="1">
    <source>
        <dbReference type="SAM" id="Phobius"/>
    </source>
</evidence>
<evidence type="ECO:0000313" key="3">
    <source>
        <dbReference type="Proteomes" id="UP000076532"/>
    </source>
</evidence>
<keyword evidence="1" id="KW-0812">Transmembrane</keyword>
<feature type="transmembrane region" description="Helical" evidence="1">
    <location>
        <begin position="160"/>
        <end position="181"/>
    </location>
</feature>
<keyword evidence="1" id="KW-1133">Transmembrane helix</keyword>
<feature type="transmembrane region" description="Helical" evidence="1">
    <location>
        <begin position="108"/>
        <end position="126"/>
    </location>
</feature>
<gene>
    <name evidence="2" type="ORF">FIBSPDRAFT_936920</name>
</gene>
<dbReference type="Proteomes" id="UP000076532">
    <property type="component" value="Unassembled WGS sequence"/>
</dbReference>
<feature type="transmembrane region" description="Helical" evidence="1">
    <location>
        <begin position="240"/>
        <end position="261"/>
    </location>
</feature>
<feature type="transmembrane region" description="Helical" evidence="1">
    <location>
        <begin position="42"/>
        <end position="60"/>
    </location>
</feature>
<evidence type="ECO:0000313" key="2">
    <source>
        <dbReference type="EMBL" id="KZP12447.1"/>
    </source>
</evidence>
<proteinExistence type="predicted"/>
<dbReference type="OrthoDB" id="3351993at2759"/>
<reference evidence="2 3" key="1">
    <citation type="journal article" date="2016" name="Mol. Biol. Evol.">
        <title>Comparative Genomics of Early-Diverging Mushroom-Forming Fungi Provides Insights into the Origins of Lignocellulose Decay Capabilities.</title>
        <authorList>
            <person name="Nagy L.G."/>
            <person name="Riley R."/>
            <person name="Tritt A."/>
            <person name="Adam C."/>
            <person name="Daum C."/>
            <person name="Floudas D."/>
            <person name="Sun H."/>
            <person name="Yadav J.S."/>
            <person name="Pangilinan J."/>
            <person name="Larsson K.H."/>
            <person name="Matsuura K."/>
            <person name="Barry K."/>
            <person name="Labutti K."/>
            <person name="Kuo R."/>
            <person name="Ohm R.A."/>
            <person name="Bhattacharya S.S."/>
            <person name="Shirouzu T."/>
            <person name="Yoshinaga Y."/>
            <person name="Martin F.M."/>
            <person name="Grigoriev I.V."/>
            <person name="Hibbett D.S."/>
        </authorList>
    </citation>
    <scope>NUCLEOTIDE SEQUENCE [LARGE SCALE GENOMIC DNA]</scope>
    <source>
        <strain evidence="2 3">CBS 109695</strain>
    </source>
</reference>
<organism evidence="2 3">
    <name type="scientific">Athelia psychrophila</name>
    <dbReference type="NCBI Taxonomy" id="1759441"/>
    <lineage>
        <taxon>Eukaryota</taxon>
        <taxon>Fungi</taxon>
        <taxon>Dikarya</taxon>
        <taxon>Basidiomycota</taxon>
        <taxon>Agaricomycotina</taxon>
        <taxon>Agaricomycetes</taxon>
        <taxon>Agaricomycetidae</taxon>
        <taxon>Atheliales</taxon>
        <taxon>Atheliaceae</taxon>
        <taxon>Athelia</taxon>
    </lineage>
</organism>